<evidence type="ECO:0008006" key="3">
    <source>
        <dbReference type="Google" id="ProtNLM"/>
    </source>
</evidence>
<proteinExistence type="predicted"/>
<reference evidence="1" key="1">
    <citation type="submission" date="2023-03" db="EMBL/GenBank/DDBJ databases">
        <authorList>
            <person name="Steffen K."/>
            <person name="Cardenas P."/>
        </authorList>
    </citation>
    <scope>NUCLEOTIDE SEQUENCE</scope>
</reference>
<keyword evidence="2" id="KW-1185">Reference proteome</keyword>
<dbReference type="InterPro" id="IPR009057">
    <property type="entry name" value="Homeodomain-like_sf"/>
</dbReference>
<organism evidence="1 2">
    <name type="scientific">Geodia barretti</name>
    <name type="common">Barrett's horny sponge</name>
    <dbReference type="NCBI Taxonomy" id="519541"/>
    <lineage>
        <taxon>Eukaryota</taxon>
        <taxon>Metazoa</taxon>
        <taxon>Porifera</taxon>
        <taxon>Demospongiae</taxon>
        <taxon>Heteroscleromorpha</taxon>
        <taxon>Tetractinellida</taxon>
        <taxon>Astrophorina</taxon>
        <taxon>Geodiidae</taxon>
        <taxon>Geodia</taxon>
    </lineage>
</organism>
<dbReference type="SUPFAM" id="SSF46689">
    <property type="entry name" value="Homeodomain-like"/>
    <property type="match status" value="1"/>
</dbReference>
<comment type="caution">
    <text evidence="1">The sequence shown here is derived from an EMBL/GenBank/DDBJ whole genome shotgun (WGS) entry which is preliminary data.</text>
</comment>
<evidence type="ECO:0000313" key="2">
    <source>
        <dbReference type="Proteomes" id="UP001174909"/>
    </source>
</evidence>
<evidence type="ECO:0000313" key="1">
    <source>
        <dbReference type="EMBL" id="CAI8036358.1"/>
    </source>
</evidence>
<sequence>MGIREVSRLYNVPYETLRRRVNHVVPLECRSGPPTVLTQDEEHQLAMYCAKMADMGFGLSRDDVMHTAYKI</sequence>
<name>A0AA35SUW3_GEOBA</name>
<dbReference type="AlphaFoldDB" id="A0AA35SUW3"/>
<gene>
    <name evidence="1" type="ORF">GBAR_LOCUS20371</name>
</gene>
<feature type="non-terminal residue" evidence="1">
    <location>
        <position position="71"/>
    </location>
</feature>
<dbReference type="EMBL" id="CASHTH010002863">
    <property type="protein sequence ID" value="CAI8036358.1"/>
    <property type="molecule type" value="Genomic_DNA"/>
</dbReference>
<protein>
    <recommendedName>
        <fullName evidence="3">HTH psq-type domain-containing protein</fullName>
    </recommendedName>
</protein>
<dbReference type="Proteomes" id="UP001174909">
    <property type="component" value="Unassembled WGS sequence"/>
</dbReference>
<accession>A0AA35SUW3</accession>